<evidence type="ECO:0000313" key="2">
    <source>
        <dbReference type="EMBL" id="CAI6085855.1"/>
    </source>
</evidence>
<evidence type="ECO:0000256" key="1">
    <source>
        <dbReference type="SAM" id="MobiDB-lite"/>
    </source>
</evidence>
<proteinExistence type="predicted"/>
<sequence>MMGSLPAEILHCIFEHLETPLSLQHWEPLQDWKPVHHPQPRALIALSQVSHLFRSVTRPLIYRTVVLRSPYGQDDIIYMDKLMHILCADPEIGHNIRGLQVYPWMPGYDVDYFARKLRASPENLDDRQKRWLNKWAEAENDNATLVALLVAPRLRSLEYMGDESIKGIAAYLSGRKDVEDDYFATALDGDADNHSDNASDETGSETASEDGDEDTEPDDVPAGQQKSQLVGPLSENPLSLLREVRVGRRGGYGPGLKRARNIEGVLLNPGLEILRLSAYRWTKGDVRAMKWNNVMNNITTLQLMNCLIDERGLANALRRCRLRHLHIVMAPDYGIGADEYGTVRSFSGIGVALRKYGQSLESLDFESTRFRHGYYYVMIGHIGPLSELGRLKSLKMGVQDLGEFDEGDEEELKMELRTSLPPTLESICVRRSGNNGRRVPLTLLTDEVFSELRTIEVEDYKVIENEYDTKALEVPGWFKSFRTGVNYTYGRELSRHDRRTITIFSRDGEVD</sequence>
<dbReference type="SUPFAM" id="SSF52047">
    <property type="entry name" value="RNI-like"/>
    <property type="match status" value="1"/>
</dbReference>
<feature type="region of interest" description="Disordered" evidence="1">
    <location>
        <begin position="187"/>
        <end position="232"/>
    </location>
</feature>
<dbReference type="EMBL" id="CABFNP030000771">
    <property type="protein sequence ID" value="CAI6085855.1"/>
    <property type="molecule type" value="Genomic_DNA"/>
</dbReference>
<protein>
    <recommendedName>
        <fullName evidence="4">F-box domain-containing protein</fullName>
    </recommendedName>
</protein>
<organism evidence="2 3">
    <name type="scientific">Clonostachys chloroleuca</name>
    <dbReference type="NCBI Taxonomy" id="1926264"/>
    <lineage>
        <taxon>Eukaryota</taxon>
        <taxon>Fungi</taxon>
        <taxon>Dikarya</taxon>
        <taxon>Ascomycota</taxon>
        <taxon>Pezizomycotina</taxon>
        <taxon>Sordariomycetes</taxon>
        <taxon>Hypocreomycetidae</taxon>
        <taxon>Hypocreales</taxon>
        <taxon>Bionectriaceae</taxon>
        <taxon>Clonostachys</taxon>
    </lineage>
</organism>
<feature type="compositionally biased region" description="Acidic residues" evidence="1">
    <location>
        <begin position="198"/>
        <end position="219"/>
    </location>
</feature>
<gene>
    <name evidence="2" type="ORF">CCHLO57077_00016049</name>
</gene>
<name>A0AA35Q083_9HYPO</name>
<comment type="caution">
    <text evidence="2">The sequence shown here is derived from an EMBL/GenBank/DDBJ whole genome shotgun (WGS) entry which is preliminary data.</text>
</comment>
<keyword evidence="3" id="KW-1185">Reference proteome</keyword>
<accession>A0AA35Q083</accession>
<dbReference type="AlphaFoldDB" id="A0AA35Q083"/>
<evidence type="ECO:0008006" key="4">
    <source>
        <dbReference type="Google" id="ProtNLM"/>
    </source>
</evidence>
<reference evidence="2" key="1">
    <citation type="submission" date="2023-01" db="EMBL/GenBank/DDBJ databases">
        <authorList>
            <person name="Piombo E."/>
        </authorList>
    </citation>
    <scope>NUCLEOTIDE SEQUENCE</scope>
</reference>
<evidence type="ECO:0000313" key="3">
    <source>
        <dbReference type="Proteomes" id="UP001160390"/>
    </source>
</evidence>
<dbReference type="Proteomes" id="UP001160390">
    <property type="component" value="Unassembled WGS sequence"/>
</dbReference>